<keyword evidence="3" id="KW-0456">Lyase</keyword>
<dbReference type="Gene3D" id="3.20.20.60">
    <property type="entry name" value="Phosphoenolpyruvate-binding domains"/>
    <property type="match status" value="1"/>
</dbReference>
<feature type="compositionally biased region" description="Polar residues" evidence="4">
    <location>
        <begin position="275"/>
        <end position="287"/>
    </location>
</feature>
<dbReference type="InterPro" id="IPR015813">
    <property type="entry name" value="Pyrv/PenolPyrv_kinase-like_dom"/>
</dbReference>
<feature type="region of interest" description="Disordered" evidence="4">
    <location>
        <begin position="218"/>
        <end position="415"/>
    </location>
</feature>
<dbReference type="Proteomes" id="UP001149813">
    <property type="component" value="Unassembled WGS sequence"/>
</dbReference>
<feature type="compositionally biased region" description="Low complexity" evidence="4">
    <location>
        <begin position="303"/>
        <end position="327"/>
    </location>
</feature>
<organism evidence="6 7">
    <name type="scientific">Coemansia erecta</name>
    <dbReference type="NCBI Taxonomy" id="147472"/>
    <lineage>
        <taxon>Eukaryota</taxon>
        <taxon>Fungi</taxon>
        <taxon>Fungi incertae sedis</taxon>
        <taxon>Zoopagomycota</taxon>
        <taxon>Kickxellomycotina</taxon>
        <taxon>Kickxellomycetes</taxon>
        <taxon>Kickxellales</taxon>
        <taxon>Kickxellaceae</taxon>
        <taxon>Coemansia</taxon>
    </lineage>
</organism>
<feature type="compositionally biased region" description="Pro residues" evidence="4">
    <location>
        <begin position="218"/>
        <end position="227"/>
    </location>
</feature>
<dbReference type="InterPro" id="IPR040442">
    <property type="entry name" value="Pyrv_kinase-like_dom_sf"/>
</dbReference>
<feature type="compositionally biased region" description="Pro residues" evidence="4">
    <location>
        <begin position="328"/>
        <end position="337"/>
    </location>
</feature>
<feature type="compositionally biased region" description="Polar residues" evidence="4">
    <location>
        <begin position="563"/>
        <end position="574"/>
    </location>
</feature>
<dbReference type="EMBL" id="JANBOJ010000011">
    <property type="protein sequence ID" value="KAJ1725156.1"/>
    <property type="molecule type" value="Genomic_DNA"/>
</dbReference>
<dbReference type="SUPFAM" id="SSF51621">
    <property type="entry name" value="Phosphoenolpyruvate/pyruvate domain"/>
    <property type="match status" value="1"/>
</dbReference>
<feature type="compositionally biased region" description="Polar residues" evidence="4">
    <location>
        <begin position="535"/>
        <end position="553"/>
    </location>
</feature>
<comment type="caution">
    <text evidence="6">The sequence shown here is derived from an EMBL/GenBank/DDBJ whole genome shotgun (WGS) entry which is preliminary data.</text>
</comment>
<keyword evidence="2" id="KW-0479">Metal-binding</keyword>
<evidence type="ECO:0000256" key="1">
    <source>
        <dbReference type="ARBA" id="ARBA00005568"/>
    </source>
</evidence>
<dbReference type="PANTHER" id="PTHR30502:SF0">
    <property type="entry name" value="PHOSPHOENOLPYRUVATE CARBOXYLASE FAMILY PROTEIN"/>
    <property type="match status" value="1"/>
</dbReference>
<accession>A0A9W8CUX9</accession>
<feature type="compositionally biased region" description="Gly residues" evidence="4">
    <location>
        <begin position="164"/>
        <end position="182"/>
    </location>
</feature>
<feature type="domain" description="HpcH/HpaI aldolase/citrate lyase" evidence="5">
    <location>
        <begin position="448"/>
        <end position="616"/>
    </location>
</feature>
<feature type="region of interest" description="Disordered" evidence="4">
    <location>
        <begin position="535"/>
        <end position="574"/>
    </location>
</feature>
<dbReference type="Pfam" id="PF03328">
    <property type="entry name" value="HpcH_HpaI"/>
    <property type="match status" value="1"/>
</dbReference>
<feature type="compositionally biased region" description="Low complexity" evidence="4">
    <location>
        <begin position="101"/>
        <end position="114"/>
    </location>
</feature>
<dbReference type="InterPro" id="IPR005000">
    <property type="entry name" value="Aldolase/citrate-lyase_domain"/>
</dbReference>
<dbReference type="GO" id="GO:0046872">
    <property type="term" value="F:metal ion binding"/>
    <property type="evidence" value="ECO:0007669"/>
    <property type="project" value="UniProtKB-KW"/>
</dbReference>
<evidence type="ECO:0000256" key="3">
    <source>
        <dbReference type="ARBA" id="ARBA00023239"/>
    </source>
</evidence>
<evidence type="ECO:0000256" key="4">
    <source>
        <dbReference type="SAM" id="MobiDB-lite"/>
    </source>
</evidence>
<proteinExistence type="inferred from homology"/>
<feature type="compositionally biased region" description="Low complexity" evidence="4">
    <location>
        <begin position="385"/>
        <end position="396"/>
    </location>
</feature>
<feature type="region of interest" description="Disordered" evidence="4">
    <location>
        <begin position="97"/>
        <end position="182"/>
    </location>
</feature>
<gene>
    <name evidence="6" type="ORF">LPJ53_000652</name>
</gene>
<dbReference type="GO" id="GO:0016832">
    <property type="term" value="F:aldehyde-lyase activity"/>
    <property type="evidence" value="ECO:0007669"/>
    <property type="project" value="TreeGrafter"/>
</dbReference>
<evidence type="ECO:0000256" key="2">
    <source>
        <dbReference type="ARBA" id="ARBA00022723"/>
    </source>
</evidence>
<dbReference type="PANTHER" id="PTHR30502">
    <property type="entry name" value="2-KETO-3-DEOXY-L-RHAMNONATE ALDOLASE"/>
    <property type="match status" value="1"/>
</dbReference>
<evidence type="ECO:0000313" key="6">
    <source>
        <dbReference type="EMBL" id="KAJ1725156.1"/>
    </source>
</evidence>
<protein>
    <recommendedName>
        <fullName evidence="5">HpcH/HpaI aldolase/citrate lyase domain-containing protein</fullName>
    </recommendedName>
</protein>
<feature type="compositionally biased region" description="Low complexity" evidence="4">
    <location>
        <begin position="359"/>
        <end position="374"/>
    </location>
</feature>
<reference evidence="6" key="1">
    <citation type="submission" date="2022-07" db="EMBL/GenBank/DDBJ databases">
        <title>Phylogenomic reconstructions and comparative analyses of Kickxellomycotina fungi.</title>
        <authorList>
            <person name="Reynolds N.K."/>
            <person name="Stajich J.E."/>
            <person name="Barry K."/>
            <person name="Grigoriev I.V."/>
            <person name="Crous P."/>
            <person name="Smith M.E."/>
        </authorList>
    </citation>
    <scope>NUCLEOTIDE SEQUENCE</scope>
    <source>
        <strain evidence="6">NBRC 32514</strain>
    </source>
</reference>
<dbReference type="OrthoDB" id="1621678at2759"/>
<dbReference type="InterPro" id="IPR050251">
    <property type="entry name" value="HpcH-HpaI_aldolase"/>
</dbReference>
<keyword evidence="7" id="KW-1185">Reference proteome</keyword>
<dbReference type="GO" id="GO:0005737">
    <property type="term" value="C:cytoplasm"/>
    <property type="evidence" value="ECO:0007669"/>
    <property type="project" value="TreeGrafter"/>
</dbReference>
<comment type="similarity">
    <text evidence="1">Belongs to the HpcH/HpaI aldolase family.</text>
</comment>
<dbReference type="AlphaFoldDB" id="A0A9W8CUX9"/>
<sequence>MPSHSDEDDMITASPEKPIKVVLETEPPARKPGRPRLDISAHFQDTGEMANHSHRFVWCIGCIKSGRPLYKRDRLPARGDLMQRHLQTCRYVSDEVRQKFRTSPRSSSASSAGDSKARKARIANIISESGPLHGSGVSGGVPMSTPTTGLRLPPITSSSNGSGSSSGGGSGRGGGSSGIGIGIGVGVGRSKLTTVVSRPGIGSTPTVTASLPATVPMPMPISTPLRPPYSLSRPATGGENQLPRIRSPQMRSATPIDLPSISRRSHPYLNRENHQSSASLRGSQTPGTPVMSPSLARTPPLPQHYYAQQQQQQQQQQHQQQRNQLHQLPPPPPPPLHPLYHDRSSSYGTSPVHHHIRQSSHSSPASVGSSIGISEPMATTSGLRTTPPSSNSTSNPGTARYGEMRAPGGLNELQTPLTSTATISPVNSLRGKLQSGGAAFGIVLNIPSPVTARLASRLGYDWACIDLEHSAHSASIMAEMVAAISSSGACTPLVRVPSHSSEWIKWAVDAGAQGIIIPGVKSREQMQHLVSVCSGASASGQKRSRSSPESHMQQHSRHYYHTSHAQPQYGESTASTGSYADVMIIPQIDRPEAVDSVEDILSVPGVDAAFVRPQALTGGGVLAPALPHRSLGVQSSDGPVGRALRAAHHCSVPLGIDSIDGSSGARACVRQGFQMVAVANDIDALASAAADQLRLARMSL</sequence>
<name>A0A9W8CUX9_9FUNG</name>
<evidence type="ECO:0000313" key="7">
    <source>
        <dbReference type="Proteomes" id="UP001149813"/>
    </source>
</evidence>
<evidence type="ECO:0000259" key="5">
    <source>
        <dbReference type="Pfam" id="PF03328"/>
    </source>
</evidence>